<feature type="region of interest" description="Disordered" evidence="1">
    <location>
        <begin position="363"/>
        <end position="387"/>
    </location>
</feature>
<evidence type="ECO:0000313" key="2">
    <source>
        <dbReference type="EMBL" id="AUZ94809.1"/>
    </source>
</evidence>
<name>A0A2L0UZ46_9CAUD</name>
<reference evidence="2 3" key="1">
    <citation type="submission" date="2017-06" db="EMBL/GenBank/DDBJ databases">
        <authorList>
            <person name="Kim H.J."/>
            <person name="Triplett B.A."/>
        </authorList>
    </citation>
    <scope>NUCLEOTIDE SEQUENCE [LARGE SCALE GENOMIC DNA]</scope>
</reference>
<protein>
    <submittedName>
        <fullName evidence="2">Recombination protein</fullName>
    </submittedName>
</protein>
<keyword evidence="3" id="KW-1185">Reference proteome</keyword>
<dbReference type="EMBL" id="MF403007">
    <property type="protein sequence ID" value="AUZ94809.1"/>
    <property type="molecule type" value="Genomic_DNA"/>
</dbReference>
<dbReference type="GeneID" id="77938985"/>
<organism evidence="2 3">
    <name type="scientific">Agrobacterium phage Atu_ph04</name>
    <dbReference type="NCBI Taxonomy" id="2024263"/>
    <lineage>
        <taxon>Viruses</taxon>
        <taxon>Duplodnaviria</taxon>
        <taxon>Heunggongvirae</taxon>
        <taxon>Uroviricota</taxon>
        <taxon>Caudoviricetes</taxon>
        <taxon>Pootjesviridae</taxon>
        <taxon>Rollinsvirus</taxon>
        <taxon>Rollinsvirus ph04</taxon>
    </lineage>
</organism>
<dbReference type="SUPFAM" id="SSF52540">
    <property type="entry name" value="P-loop containing nucleoside triphosphate hydrolases"/>
    <property type="match status" value="1"/>
</dbReference>
<dbReference type="Proteomes" id="UP000226396">
    <property type="component" value="Segment"/>
</dbReference>
<sequence length="387" mass="43660">MSELLKRLKKATAKAVETKVLSQTDYYDYDKYGAPSDLLIYNLALSGKLRKAGLTPGVTILSGQSKSYKTVSGIQLVKAYMDKYEDAVCIFYDSELGGPGYWEAAGVDQDRVVHIVIRHLEELKFDLQKKLDAIQPGEHVIFFIDSIGMLASKKELLDAQNEHSAADMTRAKEIKAVFRQITPTLNDLHIPLIGINNNYASMDKYNPEAMGGGGGIVLAANTVLFFSKFKLKQASDSTAIGTELAGHIFRITIFKSRFIKEGTKLHFRVLYGKNRPNRYTGLWELAVVTKDIYSPSKGWRAARIVDENGVELPKEQHPKFRESEMYTNEDFWENTMFKRTNFEKNVENRLSLTYEVPDGEIDVLDSDEAPYDPDSGELIEPVVDDEE</sequence>
<dbReference type="KEGG" id="vg:77938985"/>
<evidence type="ECO:0000256" key="1">
    <source>
        <dbReference type="SAM" id="MobiDB-lite"/>
    </source>
</evidence>
<proteinExistence type="predicted"/>
<dbReference type="Gene3D" id="3.40.50.300">
    <property type="entry name" value="P-loop containing nucleotide triphosphate hydrolases"/>
    <property type="match status" value="1"/>
</dbReference>
<evidence type="ECO:0000313" key="3">
    <source>
        <dbReference type="Proteomes" id="UP000226396"/>
    </source>
</evidence>
<dbReference type="InterPro" id="IPR027417">
    <property type="entry name" value="P-loop_NTPase"/>
</dbReference>
<dbReference type="RefSeq" id="YP_010662968.1">
    <property type="nucleotide sequence ID" value="NC_070890.1"/>
</dbReference>
<accession>A0A2L0UZ46</accession>